<dbReference type="InterPro" id="IPR050644">
    <property type="entry name" value="PG_Glycine_Bridge_Synth"/>
</dbReference>
<comment type="caution">
    <text evidence="7">The sequence shown here is derived from an EMBL/GenBank/DDBJ whole genome shotgun (WGS) entry which is preliminary data.</text>
</comment>
<dbReference type="Pfam" id="PF02388">
    <property type="entry name" value="FemAB"/>
    <property type="match status" value="2"/>
</dbReference>
<evidence type="ECO:0000313" key="8">
    <source>
        <dbReference type="Proteomes" id="UP000177354"/>
    </source>
</evidence>
<dbReference type="PANTHER" id="PTHR36174:SF1">
    <property type="entry name" value="LIPID II:GLYCINE GLYCYLTRANSFERASE"/>
    <property type="match status" value="1"/>
</dbReference>
<protein>
    <recommendedName>
        <fullName evidence="9">BioF2-like acetyltransferase domain-containing protein</fullName>
    </recommendedName>
</protein>
<name>A0A1F5Z289_9BACT</name>
<organism evidence="7 8">
    <name type="scientific">Candidatus Gottesmanbacteria bacterium RIFCSPHIGHO2_01_FULL_40_15</name>
    <dbReference type="NCBI Taxonomy" id="1798376"/>
    <lineage>
        <taxon>Bacteria</taxon>
        <taxon>Candidatus Gottesmaniibacteriota</taxon>
    </lineage>
</organism>
<dbReference type="GO" id="GO:0008360">
    <property type="term" value="P:regulation of cell shape"/>
    <property type="evidence" value="ECO:0007669"/>
    <property type="project" value="UniProtKB-KW"/>
</dbReference>
<dbReference type="InterPro" id="IPR016181">
    <property type="entry name" value="Acyl_CoA_acyltransferase"/>
</dbReference>
<gene>
    <name evidence="7" type="ORF">A2777_06060</name>
</gene>
<evidence type="ECO:0000313" key="7">
    <source>
        <dbReference type="EMBL" id="OGG06516.1"/>
    </source>
</evidence>
<evidence type="ECO:0000256" key="2">
    <source>
        <dbReference type="ARBA" id="ARBA00022679"/>
    </source>
</evidence>
<sequence length="340" mass="39879">MNMQIKNINDKKLWEELISRYSPQSFFQSWTWGESVRLTGPNTQVWRIALVTGDGEIAGLSQIVKVVARRGIHLHLRHGPVLKNWKRKSFHFLLEYIKRLALREKAAFIRFGPLIENTPDHLALFKKAGFVDAPIHRMNGEFCWVLDLDKNADELLKNMRKTTRYLIKKATNMGVIIRRSESPGDMAIFNKLYEITAKRHGFVRHREVKWEFEKFVKEKKALLFLGEFEGEIKSAAVIIFYNHQAIYHHSASIEQKIPVNYLLQWHVILEAKKRNMKIYNFWGIAPDENPRHPWTNLTIFKKGFGGRTVEYIHAQDLPVNILGYTKSYLLDYGRKLLKGY</sequence>
<accession>A0A1F5Z289</accession>
<keyword evidence="3" id="KW-0133">Cell shape</keyword>
<dbReference type="PROSITE" id="PS51191">
    <property type="entry name" value="FEMABX"/>
    <property type="match status" value="1"/>
</dbReference>
<reference evidence="7 8" key="1">
    <citation type="journal article" date="2016" name="Nat. Commun.">
        <title>Thousands of microbial genomes shed light on interconnected biogeochemical processes in an aquifer system.</title>
        <authorList>
            <person name="Anantharaman K."/>
            <person name="Brown C.T."/>
            <person name="Hug L.A."/>
            <person name="Sharon I."/>
            <person name="Castelle C.J."/>
            <person name="Probst A.J."/>
            <person name="Thomas B.C."/>
            <person name="Singh A."/>
            <person name="Wilkins M.J."/>
            <person name="Karaoz U."/>
            <person name="Brodie E.L."/>
            <person name="Williams K.H."/>
            <person name="Hubbard S.S."/>
            <person name="Banfield J.F."/>
        </authorList>
    </citation>
    <scope>NUCLEOTIDE SEQUENCE [LARGE SCALE GENOMIC DNA]</scope>
</reference>
<evidence type="ECO:0000256" key="6">
    <source>
        <dbReference type="ARBA" id="ARBA00023316"/>
    </source>
</evidence>
<evidence type="ECO:0000256" key="3">
    <source>
        <dbReference type="ARBA" id="ARBA00022960"/>
    </source>
</evidence>
<keyword evidence="4" id="KW-0573">Peptidoglycan synthesis</keyword>
<comment type="similarity">
    <text evidence="1">Belongs to the FemABX family.</text>
</comment>
<proteinExistence type="inferred from homology"/>
<keyword evidence="2" id="KW-0808">Transferase</keyword>
<dbReference type="PANTHER" id="PTHR36174">
    <property type="entry name" value="LIPID II:GLYCINE GLYCYLTRANSFERASE"/>
    <property type="match status" value="1"/>
</dbReference>
<keyword evidence="5" id="KW-0012">Acyltransferase</keyword>
<dbReference type="AlphaFoldDB" id="A0A1F5Z289"/>
<dbReference type="GO" id="GO:0071555">
    <property type="term" value="P:cell wall organization"/>
    <property type="evidence" value="ECO:0007669"/>
    <property type="project" value="UniProtKB-KW"/>
</dbReference>
<dbReference type="EMBL" id="MFJF01000015">
    <property type="protein sequence ID" value="OGG06516.1"/>
    <property type="molecule type" value="Genomic_DNA"/>
</dbReference>
<keyword evidence="6" id="KW-0961">Cell wall biogenesis/degradation</keyword>
<evidence type="ECO:0000256" key="1">
    <source>
        <dbReference type="ARBA" id="ARBA00009943"/>
    </source>
</evidence>
<dbReference type="Proteomes" id="UP000177354">
    <property type="component" value="Unassembled WGS sequence"/>
</dbReference>
<dbReference type="GO" id="GO:0016755">
    <property type="term" value="F:aminoacyltransferase activity"/>
    <property type="evidence" value="ECO:0007669"/>
    <property type="project" value="InterPro"/>
</dbReference>
<dbReference type="InterPro" id="IPR003447">
    <property type="entry name" value="FEMABX"/>
</dbReference>
<dbReference type="SUPFAM" id="SSF55729">
    <property type="entry name" value="Acyl-CoA N-acyltransferases (Nat)"/>
    <property type="match status" value="2"/>
</dbReference>
<dbReference type="GO" id="GO:0009252">
    <property type="term" value="P:peptidoglycan biosynthetic process"/>
    <property type="evidence" value="ECO:0007669"/>
    <property type="project" value="UniProtKB-KW"/>
</dbReference>
<dbReference type="Gene3D" id="3.40.630.30">
    <property type="match status" value="2"/>
</dbReference>
<evidence type="ECO:0000256" key="5">
    <source>
        <dbReference type="ARBA" id="ARBA00023315"/>
    </source>
</evidence>
<evidence type="ECO:0008006" key="9">
    <source>
        <dbReference type="Google" id="ProtNLM"/>
    </source>
</evidence>
<evidence type="ECO:0000256" key="4">
    <source>
        <dbReference type="ARBA" id="ARBA00022984"/>
    </source>
</evidence>